<comment type="subcellular location">
    <subcellularLocation>
        <location evidence="1">Membrane</location>
        <topology evidence="1">Multi-pass membrane protein</topology>
    </subcellularLocation>
</comment>
<name>A0A953I0F9_SYMTR</name>
<dbReference type="NCBIfam" id="TIGR03144">
    <property type="entry name" value="cytochr_II_ccsB"/>
    <property type="match status" value="1"/>
</dbReference>
<evidence type="ECO:0000313" key="8">
    <source>
        <dbReference type="EMBL" id="MBY6274677.1"/>
    </source>
</evidence>
<keyword evidence="2 6" id="KW-0812">Transmembrane</keyword>
<feature type="transmembrane region" description="Helical" evidence="6">
    <location>
        <begin position="46"/>
        <end position="68"/>
    </location>
</feature>
<dbReference type="RefSeq" id="WP_011194869.1">
    <property type="nucleotide sequence ID" value="NZ_PIUK01000002.1"/>
</dbReference>
<evidence type="ECO:0000256" key="6">
    <source>
        <dbReference type="SAM" id="Phobius"/>
    </source>
</evidence>
<evidence type="ECO:0000256" key="1">
    <source>
        <dbReference type="ARBA" id="ARBA00004141"/>
    </source>
</evidence>
<evidence type="ECO:0000256" key="4">
    <source>
        <dbReference type="ARBA" id="ARBA00022989"/>
    </source>
</evidence>
<keyword evidence="3" id="KW-0201">Cytochrome c-type biogenesis</keyword>
<sequence length="399" mass="43958">MIQVSSYLFLGAFAAYVASAILYVTRLTLRRRDPRYFDLADRLGRHGYHAAVAGVILQGLAIVARWMGSGQVPLANMFEYMSFLGWSIMLFFVILSAWYKLPGLGAFVAPVGVVVIAYASVFPTEVRPLAPVLQSVWLPLHVSVAALGEGAFAVSFGAALMYLLRVRKEQSSRWEEMGLEFFFFCGAMLTAFIVLALGFKLSGYRAAVTNLAGGTTVLEYTLPPFIGPLGSTRGEASFLGLQLPLVHAPTWMRGAYAARNLNTLVLSTLFGVILYGILRLIARGPLRELGTRAVGNMNPKLLDEVSYRGIAVGFPLFTLGGLVFAMIWAQKAWGRYWAWDPKETWALITWLFYSGYLHMRIVRGWEGRAAAWVSALGFIIVLFTLVGVNLLVSGLHSYV</sequence>
<evidence type="ECO:0000259" key="7">
    <source>
        <dbReference type="Pfam" id="PF01578"/>
    </source>
</evidence>
<dbReference type="GO" id="GO:0017004">
    <property type="term" value="P:cytochrome complex assembly"/>
    <property type="evidence" value="ECO:0007669"/>
    <property type="project" value="UniProtKB-KW"/>
</dbReference>
<accession>A0A953I0F9</accession>
<organism evidence="8 9">
    <name type="scientific">Symbiobacterium thermophilum</name>
    <dbReference type="NCBI Taxonomy" id="2734"/>
    <lineage>
        <taxon>Bacteria</taxon>
        <taxon>Bacillati</taxon>
        <taxon>Bacillota</taxon>
        <taxon>Clostridia</taxon>
        <taxon>Eubacteriales</taxon>
        <taxon>Symbiobacteriaceae</taxon>
        <taxon>Symbiobacterium</taxon>
    </lineage>
</organism>
<feature type="transmembrane region" description="Helical" evidence="6">
    <location>
        <begin position="177"/>
        <end position="199"/>
    </location>
</feature>
<dbReference type="PANTHER" id="PTHR30071">
    <property type="entry name" value="HEME EXPORTER PROTEIN C"/>
    <property type="match status" value="1"/>
</dbReference>
<feature type="domain" description="Cytochrome c assembly protein" evidence="7">
    <location>
        <begin position="295"/>
        <end position="396"/>
    </location>
</feature>
<dbReference type="OMA" id="MWYSVAR"/>
<feature type="transmembrane region" description="Helical" evidence="6">
    <location>
        <begin position="261"/>
        <end position="282"/>
    </location>
</feature>
<dbReference type="Pfam" id="PF01578">
    <property type="entry name" value="Cytochrom_C_asm"/>
    <property type="match status" value="2"/>
</dbReference>
<protein>
    <submittedName>
        <fullName evidence="8">C-type cytochrome biogenesis protein CcsB</fullName>
    </submittedName>
</protein>
<dbReference type="PANTHER" id="PTHR30071:SF1">
    <property type="entry name" value="CYTOCHROME B_B6 PROTEIN-RELATED"/>
    <property type="match status" value="1"/>
</dbReference>
<feature type="transmembrane region" description="Helical" evidence="6">
    <location>
        <begin position="142"/>
        <end position="165"/>
    </location>
</feature>
<dbReference type="InterPro" id="IPR002541">
    <property type="entry name" value="Cyt_c_assembly"/>
</dbReference>
<dbReference type="GO" id="GO:0020037">
    <property type="term" value="F:heme binding"/>
    <property type="evidence" value="ECO:0007669"/>
    <property type="project" value="InterPro"/>
</dbReference>
<reference evidence="8" key="1">
    <citation type="submission" date="2017-11" db="EMBL/GenBank/DDBJ databases">
        <title>Three new genomes from thermophilic consortium.</title>
        <authorList>
            <person name="Quaggio R."/>
            <person name="Amgarten D."/>
            <person name="Setubal J.C."/>
        </authorList>
    </citation>
    <scope>NUCLEOTIDE SEQUENCE</scope>
    <source>
        <strain evidence="8">ZCTH01-B2</strain>
    </source>
</reference>
<evidence type="ECO:0000256" key="5">
    <source>
        <dbReference type="ARBA" id="ARBA00023136"/>
    </source>
</evidence>
<evidence type="ECO:0000313" key="9">
    <source>
        <dbReference type="Proteomes" id="UP000732377"/>
    </source>
</evidence>
<dbReference type="AlphaFoldDB" id="A0A953I0F9"/>
<evidence type="ECO:0000256" key="3">
    <source>
        <dbReference type="ARBA" id="ARBA00022748"/>
    </source>
</evidence>
<dbReference type="EMBL" id="PIUK01000002">
    <property type="protein sequence ID" value="MBY6274677.1"/>
    <property type="molecule type" value="Genomic_DNA"/>
</dbReference>
<dbReference type="InterPro" id="IPR017562">
    <property type="entry name" value="Cyt_c_biogenesis_CcsA"/>
</dbReference>
<dbReference type="Proteomes" id="UP000732377">
    <property type="component" value="Unassembled WGS sequence"/>
</dbReference>
<feature type="transmembrane region" description="Helical" evidence="6">
    <location>
        <begin position="369"/>
        <end position="392"/>
    </location>
</feature>
<proteinExistence type="predicted"/>
<evidence type="ECO:0000256" key="2">
    <source>
        <dbReference type="ARBA" id="ARBA00022692"/>
    </source>
</evidence>
<feature type="transmembrane region" description="Helical" evidence="6">
    <location>
        <begin position="104"/>
        <end position="122"/>
    </location>
</feature>
<keyword evidence="5 6" id="KW-0472">Membrane</keyword>
<feature type="transmembrane region" description="Helical" evidence="6">
    <location>
        <begin position="6"/>
        <end position="25"/>
    </location>
</feature>
<dbReference type="GO" id="GO:0005886">
    <property type="term" value="C:plasma membrane"/>
    <property type="evidence" value="ECO:0007669"/>
    <property type="project" value="TreeGrafter"/>
</dbReference>
<keyword evidence="4 6" id="KW-1133">Transmembrane helix</keyword>
<feature type="transmembrane region" description="Helical" evidence="6">
    <location>
        <begin position="344"/>
        <end position="362"/>
    </location>
</feature>
<feature type="domain" description="Cytochrome c assembly protein" evidence="7">
    <location>
        <begin position="75"/>
        <end position="178"/>
    </location>
</feature>
<gene>
    <name evidence="8" type="primary">ccsB</name>
    <name evidence="8" type="ORF">CWE10_00440</name>
</gene>
<feature type="transmembrane region" description="Helical" evidence="6">
    <location>
        <begin position="307"/>
        <end position="329"/>
    </location>
</feature>
<dbReference type="InterPro" id="IPR045062">
    <property type="entry name" value="Cyt_c_biogenesis_CcsA/CcmC"/>
</dbReference>
<feature type="transmembrane region" description="Helical" evidence="6">
    <location>
        <begin position="80"/>
        <end position="99"/>
    </location>
</feature>
<comment type="caution">
    <text evidence="8">The sequence shown here is derived from an EMBL/GenBank/DDBJ whole genome shotgun (WGS) entry which is preliminary data.</text>
</comment>